<gene>
    <name evidence="17" type="ORF">SAMN05192566_1418</name>
</gene>
<feature type="binding site" description="in other chain" evidence="14">
    <location>
        <position position="313"/>
    </location>
    <ligand>
        <name>substrate</name>
        <note>ligand shared between dimeric partners</note>
    </ligand>
</feature>
<evidence type="ECO:0000256" key="6">
    <source>
        <dbReference type="ARBA" id="ARBA00018193"/>
    </source>
</evidence>
<evidence type="ECO:0000256" key="7">
    <source>
        <dbReference type="ARBA" id="ARBA00022857"/>
    </source>
</evidence>
<evidence type="ECO:0000256" key="4">
    <source>
        <dbReference type="ARBA" id="ARBA00011738"/>
    </source>
</evidence>
<evidence type="ECO:0000256" key="10">
    <source>
        <dbReference type="ARBA" id="ARBA00023126"/>
    </source>
</evidence>
<dbReference type="UniPathway" id="UPA00115">
    <property type="reaction ID" value="UER00410"/>
</dbReference>
<dbReference type="SUPFAM" id="SSF48179">
    <property type="entry name" value="6-phosphogluconate dehydrogenase C-terminal domain-like"/>
    <property type="match status" value="1"/>
</dbReference>
<evidence type="ECO:0000256" key="1">
    <source>
        <dbReference type="ARBA" id="ARBA00002526"/>
    </source>
</evidence>
<comment type="pathway">
    <text evidence="2 12 15">Carbohydrate degradation; pentose phosphate pathway; D-ribulose 5-phosphate from D-glucose 6-phosphate (oxidative stage): step 3/3.</text>
</comment>
<dbReference type="EMBL" id="FNFX01000003">
    <property type="protein sequence ID" value="SDK50125.1"/>
    <property type="molecule type" value="Genomic_DNA"/>
</dbReference>
<dbReference type="PIRSF" id="PIRSF000109">
    <property type="entry name" value="6PGD"/>
    <property type="match status" value="1"/>
</dbReference>
<evidence type="ECO:0000256" key="8">
    <source>
        <dbReference type="ARBA" id="ARBA00023002"/>
    </source>
</evidence>
<evidence type="ECO:0000256" key="12">
    <source>
        <dbReference type="PIRNR" id="PIRNR000109"/>
    </source>
</evidence>
<dbReference type="Pfam" id="PF00393">
    <property type="entry name" value="6PGD"/>
    <property type="match status" value="1"/>
</dbReference>
<dbReference type="GO" id="GO:0006098">
    <property type="term" value="P:pentose-phosphate shunt"/>
    <property type="evidence" value="ECO:0007669"/>
    <property type="project" value="UniProtKB-UniPathway"/>
</dbReference>
<evidence type="ECO:0000256" key="3">
    <source>
        <dbReference type="ARBA" id="ARBA00008419"/>
    </source>
</evidence>
<keyword evidence="8 12" id="KW-0560">Oxidoreductase</keyword>
<evidence type="ECO:0000256" key="14">
    <source>
        <dbReference type="PIRSR" id="PIRSR000109-2"/>
    </source>
</evidence>
<accession>A0A1G9CFB6</accession>
<dbReference type="InterPro" id="IPR036291">
    <property type="entry name" value="NAD(P)-bd_dom_sf"/>
</dbReference>
<evidence type="ECO:0000256" key="5">
    <source>
        <dbReference type="ARBA" id="ARBA00013011"/>
    </source>
</evidence>
<dbReference type="GO" id="GO:0050661">
    <property type="term" value="F:NADP binding"/>
    <property type="evidence" value="ECO:0007669"/>
    <property type="project" value="InterPro"/>
</dbReference>
<dbReference type="PRINTS" id="PR00076">
    <property type="entry name" value="6PGDHDRGNASE"/>
</dbReference>
<dbReference type="GO" id="GO:0004616">
    <property type="term" value="F:phosphogluconate dehydrogenase (decarboxylating) activity"/>
    <property type="evidence" value="ECO:0007669"/>
    <property type="project" value="UniProtKB-EC"/>
</dbReference>
<dbReference type="EC" id="1.1.1.44" evidence="5 12"/>
<dbReference type="GO" id="GO:0019521">
    <property type="term" value="P:D-gluconate metabolic process"/>
    <property type="evidence" value="ECO:0007669"/>
    <property type="project" value="UniProtKB-KW"/>
</dbReference>
<feature type="binding site" description="in other chain" evidence="14">
    <location>
        <position position="110"/>
    </location>
    <ligand>
        <name>substrate</name>
        <note>ligand shared between dimeric partners</note>
    </ligand>
</feature>
<dbReference type="InterPro" id="IPR006115">
    <property type="entry name" value="6PGDH_NADP-bd"/>
</dbReference>
<dbReference type="PROSITE" id="PS00461">
    <property type="entry name" value="6PGD"/>
    <property type="match status" value="1"/>
</dbReference>
<proteinExistence type="inferred from homology"/>
<dbReference type="NCBIfam" id="NF006765">
    <property type="entry name" value="PRK09287.1"/>
    <property type="match status" value="1"/>
</dbReference>
<feature type="binding site" evidence="14">
    <location>
        <position position="479"/>
    </location>
    <ligand>
        <name>substrate</name>
        <note>ligand shared between dimeric partners</note>
    </ligand>
</feature>
<comment type="similarity">
    <text evidence="3 12 15">Belongs to the 6-phosphogluconate dehydrogenase family.</text>
</comment>
<evidence type="ECO:0000256" key="13">
    <source>
        <dbReference type="PIRSR" id="PIRSR000109-1"/>
    </source>
</evidence>
<dbReference type="STRING" id="492660.SAMN05192566_1418"/>
<dbReference type="FunFam" id="1.20.5.320:FF:000002">
    <property type="entry name" value="6-phosphogluconate dehydrogenase, decarboxylating"/>
    <property type="match status" value="1"/>
</dbReference>
<dbReference type="InterPro" id="IPR006114">
    <property type="entry name" value="6PGDH_C"/>
</dbReference>
<feature type="active site" description="Proton donor" evidence="13">
    <location>
        <position position="215"/>
    </location>
</feature>
<dbReference type="InterPro" id="IPR013328">
    <property type="entry name" value="6PGD_dom2"/>
</dbReference>
<feature type="binding site" description="in other chain" evidence="14">
    <location>
        <position position="286"/>
    </location>
    <ligand>
        <name>substrate</name>
        <note>ligand shared between dimeric partners</note>
    </ligand>
</feature>
<evidence type="ECO:0000313" key="18">
    <source>
        <dbReference type="Proteomes" id="UP000198629"/>
    </source>
</evidence>
<evidence type="ECO:0000256" key="9">
    <source>
        <dbReference type="ARBA" id="ARBA00023064"/>
    </source>
</evidence>
<dbReference type="SMART" id="SM01350">
    <property type="entry name" value="6PGD"/>
    <property type="match status" value="1"/>
</dbReference>
<sequence>MMTTKNADIGLVGLAVMGQNLALNIADHGYTIAVYNRDPKKMLNFIEECKAKEPSHERVVGHADLASFVLSIKRPRKIVLLVKAGSATDVTINALLPFLEEGDIIIDGGNALWTDTIRREKELTAKGIDFIGSGVSGGEIGARFGPSLMPSGNRKAWASLEPIWRDIAAKVDPDTGAPIEGAAPGKPVEGGFACTEYIGPDGSGHYVKMVHNGIEYIDMQLICEAYWLMKNLLGMAADEIGKVFAEWNKGELSSYLIEITADILQQKDPVSPGFLVDKVMDAAGQKGTGQWTAANALELGAPANAIAAAVYARALSSVKEERVEASKILKGPVSKPVSDKDKAATIEAIKSALYCSKICAYAQGFQLMDKAQVAYNWKLNFGEIAQIWRGGCIIRARFLQKITDAYARNSRLKNLMLDPYFTTELNDGQAGWRHVIALAVSNGIPAQGFAAALAYYDGYRSAVLPANLLQAQRDYFGAHTYERVDQPRGQFFHLDWPEKNRPQLAIE</sequence>
<evidence type="ECO:0000256" key="11">
    <source>
        <dbReference type="ARBA" id="ARBA00048640"/>
    </source>
</evidence>
<name>A0A1G9CFB6_9PROT</name>
<organism evidence="17 18">
    <name type="scientific">Methylophilus rhizosphaerae</name>
    <dbReference type="NCBI Taxonomy" id="492660"/>
    <lineage>
        <taxon>Bacteria</taxon>
        <taxon>Pseudomonadati</taxon>
        <taxon>Pseudomonadota</taxon>
        <taxon>Betaproteobacteria</taxon>
        <taxon>Nitrosomonadales</taxon>
        <taxon>Methylophilaceae</taxon>
        <taxon>Methylophilus</taxon>
    </lineage>
</organism>
<comment type="catalytic activity">
    <reaction evidence="11 12 15">
        <text>6-phospho-D-gluconate + NADP(+) = D-ribulose 5-phosphate + CO2 + NADPH</text>
        <dbReference type="Rhea" id="RHEA:10116"/>
        <dbReference type="ChEBI" id="CHEBI:16526"/>
        <dbReference type="ChEBI" id="CHEBI:57783"/>
        <dbReference type="ChEBI" id="CHEBI:58121"/>
        <dbReference type="ChEBI" id="CHEBI:58349"/>
        <dbReference type="ChEBI" id="CHEBI:58759"/>
        <dbReference type="EC" id="1.1.1.44"/>
    </reaction>
</comment>
<feature type="domain" description="6-phosphogluconate dehydrogenase C-terminal" evidence="16">
    <location>
        <begin position="204"/>
        <end position="497"/>
    </location>
</feature>
<dbReference type="InterPro" id="IPR006183">
    <property type="entry name" value="Pgluconate_DH"/>
</dbReference>
<keyword evidence="7 12" id="KW-0521">NADP</keyword>
<keyword evidence="9 15" id="KW-0311">Gluconate utilization</keyword>
<reference evidence="18" key="1">
    <citation type="submission" date="2016-10" db="EMBL/GenBank/DDBJ databases">
        <authorList>
            <person name="Varghese N."/>
            <person name="Submissions S."/>
        </authorList>
    </citation>
    <scope>NUCLEOTIDE SEQUENCE [LARGE SCALE GENOMIC DNA]</scope>
    <source>
        <strain evidence="18">CBMB127</strain>
    </source>
</reference>
<dbReference type="InterPro" id="IPR006113">
    <property type="entry name" value="6PGDH_Gnd/GntZ"/>
</dbReference>
<protein>
    <recommendedName>
        <fullName evidence="6 12">6-phosphogluconate dehydrogenase, decarboxylating</fullName>
        <ecNumber evidence="5 12">1.1.1.44</ecNumber>
    </recommendedName>
</protein>
<evidence type="ECO:0000313" key="17">
    <source>
        <dbReference type="EMBL" id="SDK50125.1"/>
    </source>
</evidence>
<feature type="active site" description="Proton acceptor" evidence="13">
    <location>
        <position position="208"/>
    </location>
</feature>
<feature type="binding site" description="in other chain" evidence="14">
    <location>
        <begin position="136"/>
        <end position="138"/>
    </location>
    <ligand>
        <name>substrate</name>
        <note>ligand shared between dimeric partners</note>
    </ligand>
</feature>
<feature type="binding site" description="in other chain" evidence="14">
    <location>
        <position position="216"/>
    </location>
    <ligand>
        <name>substrate</name>
        <note>ligand shared between dimeric partners</note>
    </ligand>
</feature>
<keyword evidence="10 12" id="KW-0570">Pentose shunt</keyword>
<evidence type="ECO:0000256" key="15">
    <source>
        <dbReference type="RuleBase" id="RU000485"/>
    </source>
</evidence>
<dbReference type="Gene3D" id="1.20.5.320">
    <property type="entry name" value="6-Phosphogluconate Dehydrogenase, domain 3"/>
    <property type="match status" value="1"/>
</dbReference>
<dbReference type="Proteomes" id="UP000198629">
    <property type="component" value="Unassembled WGS sequence"/>
</dbReference>
<evidence type="ECO:0000259" key="16">
    <source>
        <dbReference type="SMART" id="SM01350"/>
    </source>
</evidence>
<dbReference type="InterPro" id="IPR008927">
    <property type="entry name" value="6-PGluconate_DH-like_C_sf"/>
</dbReference>
<dbReference type="Pfam" id="PF03446">
    <property type="entry name" value="NAD_binding_2"/>
    <property type="match status" value="1"/>
</dbReference>
<dbReference type="NCBIfam" id="TIGR00873">
    <property type="entry name" value="gnd"/>
    <property type="match status" value="1"/>
</dbReference>
<keyword evidence="18" id="KW-1185">Reference proteome</keyword>
<comment type="subunit">
    <text evidence="4 12">Homodimer.</text>
</comment>
<dbReference type="Gene3D" id="1.10.1040.10">
    <property type="entry name" value="N-(1-d-carboxylethyl)-l-norvaline Dehydrogenase, domain 2"/>
    <property type="match status" value="1"/>
</dbReference>
<dbReference type="FunFam" id="1.10.1040.10:FF:000002">
    <property type="entry name" value="6-phosphogluconate dehydrogenase, decarboxylating"/>
    <property type="match status" value="1"/>
</dbReference>
<dbReference type="AlphaFoldDB" id="A0A1G9CFB6"/>
<dbReference type="PANTHER" id="PTHR11811">
    <property type="entry name" value="6-PHOSPHOGLUCONATE DEHYDROGENASE"/>
    <property type="match status" value="1"/>
</dbReference>
<dbReference type="InterPro" id="IPR006184">
    <property type="entry name" value="6PGdom_BS"/>
</dbReference>
<dbReference type="Gene3D" id="3.40.50.720">
    <property type="entry name" value="NAD(P)-binding Rossmann-like Domain"/>
    <property type="match status" value="1"/>
</dbReference>
<dbReference type="SUPFAM" id="SSF51735">
    <property type="entry name" value="NAD(P)-binding Rossmann-fold domains"/>
    <property type="match status" value="1"/>
</dbReference>
<feature type="binding site" description="in other chain" evidence="14">
    <location>
        <begin position="211"/>
        <end position="212"/>
    </location>
    <ligand>
        <name>substrate</name>
        <note>ligand shared between dimeric partners</note>
    </ligand>
</feature>
<evidence type="ECO:0000256" key="2">
    <source>
        <dbReference type="ARBA" id="ARBA00004874"/>
    </source>
</evidence>
<comment type="function">
    <text evidence="1 12">Catalyzes the oxidative decarboxylation of 6-phosphogluconate to ribulose 5-phosphate and CO(2), with concomitant reduction of NADP to NADPH.</text>
</comment>
<feature type="binding site" evidence="14">
    <location>
        <position position="473"/>
    </location>
    <ligand>
        <name>substrate</name>
        <note>ligand shared between dimeric partners</note>
    </ligand>
</feature>